<protein>
    <submittedName>
        <fullName evidence="1">Lysophospholipase</fullName>
    </submittedName>
</protein>
<reference evidence="1" key="1">
    <citation type="submission" date="2019-11" db="EMBL/GenBank/DDBJ databases">
        <title>Genomic insights into an expanded diversity of filamentous marine cyanobacteria reveals the extraordinary biosynthetic potential of Moorea and Okeania.</title>
        <authorList>
            <person name="Ferreira Leao T."/>
            <person name="Wang M."/>
            <person name="Moss N."/>
            <person name="Da Silva R."/>
            <person name="Sanders J."/>
            <person name="Nurk S."/>
            <person name="Gurevich A."/>
            <person name="Humphrey G."/>
            <person name="Reher R."/>
            <person name="Zhu Q."/>
            <person name="Belda-Ferre P."/>
            <person name="Glukhov E."/>
            <person name="Rex R."/>
            <person name="Dorrestein P.C."/>
            <person name="Knight R."/>
            <person name="Pevzner P."/>
            <person name="Gerwick W.H."/>
            <person name="Gerwick L."/>
        </authorList>
    </citation>
    <scope>NUCLEOTIDE SEQUENCE</scope>
    <source>
        <strain evidence="1">SIO1C4</strain>
    </source>
</reference>
<name>A0A6B3NFX4_9CYAN</name>
<gene>
    <name evidence="1" type="ORF">F6J89_32550</name>
</gene>
<accession>A0A6B3NFX4</accession>
<sequence>GEDTLTNIENIVGSAFNDVLKGDNNANIIDGGKGDDLFTGLGGSDTFILRSGDGIDTITDFEDGIDFLGLTDGLTFGALNITQGTGENQNDTLIKTGNETLAWLNNVQFTSITEADFTIV</sequence>
<dbReference type="GO" id="GO:0005509">
    <property type="term" value="F:calcium ion binding"/>
    <property type="evidence" value="ECO:0007669"/>
    <property type="project" value="InterPro"/>
</dbReference>
<evidence type="ECO:0000313" key="1">
    <source>
        <dbReference type="EMBL" id="NER32206.1"/>
    </source>
</evidence>
<comment type="caution">
    <text evidence="1">The sequence shown here is derived from an EMBL/GenBank/DDBJ whole genome shotgun (WGS) entry which is preliminary data.</text>
</comment>
<dbReference type="InterPro" id="IPR001343">
    <property type="entry name" value="Hemolysn_Ca-bd"/>
</dbReference>
<feature type="non-terminal residue" evidence="1">
    <location>
        <position position="1"/>
    </location>
</feature>
<dbReference type="Pfam" id="PF00353">
    <property type="entry name" value="HemolysinCabind"/>
    <property type="match status" value="1"/>
</dbReference>
<dbReference type="Gene3D" id="2.150.10.10">
    <property type="entry name" value="Serralysin-like metalloprotease, C-terminal"/>
    <property type="match status" value="1"/>
</dbReference>
<proteinExistence type="predicted"/>
<dbReference type="AlphaFoldDB" id="A0A6B3NFX4"/>
<organism evidence="1">
    <name type="scientific">Symploca sp. SIO1C4</name>
    <dbReference type="NCBI Taxonomy" id="2607765"/>
    <lineage>
        <taxon>Bacteria</taxon>
        <taxon>Bacillati</taxon>
        <taxon>Cyanobacteriota</taxon>
        <taxon>Cyanophyceae</taxon>
        <taxon>Coleofasciculales</taxon>
        <taxon>Coleofasciculaceae</taxon>
        <taxon>Symploca</taxon>
    </lineage>
</organism>
<dbReference type="SUPFAM" id="SSF51120">
    <property type="entry name" value="beta-Roll"/>
    <property type="match status" value="1"/>
</dbReference>
<dbReference type="InterPro" id="IPR011049">
    <property type="entry name" value="Serralysin-like_metalloprot_C"/>
</dbReference>
<dbReference type="EMBL" id="JAAHFQ010001114">
    <property type="protein sequence ID" value="NER32206.1"/>
    <property type="molecule type" value="Genomic_DNA"/>
</dbReference>